<dbReference type="RefSeq" id="WP_116856905.1">
    <property type="nucleotide sequence ID" value="NZ_QTJV01000014.1"/>
</dbReference>
<dbReference type="Pfam" id="PF14595">
    <property type="entry name" value="Thioredoxin_9"/>
    <property type="match status" value="1"/>
</dbReference>
<evidence type="ECO:0000313" key="1">
    <source>
        <dbReference type="EMBL" id="RFM31407.1"/>
    </source>
</evidence>
<proteinExistence type="predicted"/>
<dbReference type="EMBL" id="QTJV01000014">
    <property type="protein sequence ID" value="RFM31407.1"/>
    <property type="molecule type" value="Genomic_DNA"/>
</dbReference>
<comment type="caution">
    <text evidence="1">The sequence shown here is derived from an EMBL/GenBank/DDBJ whole genome shotgun (WGS) entry which is preliminary data.</text>
</comment>
<organism evidence="1 2">
    <name type="scientific">Chitinophaga silvisoli</name>
    <dbReference type="NCBI Taxonomy" id="2291814"/>
    <lineage>
        <taxon>Bacteria</taxon>
        <taxon>Pseudomonadati</taxon>
        <taxon>Bacteroidota</taxon>
        <taxon>Chitinophagia</taxon>
        <taxon>Chitinophagales</taxon>
        <taxon>Chitinophagaceae</taxon>
        <taxon>Chitinophaga</taxon>
    </lineage>
</organism>
<dbReference type="OrthoDB" id="6120799at2"/>
<dbReference type="Proteomes" id="UP000261174">
    <property type="component" value="Unassembled WGS sequence"/>
</dbReference>
<gene>
    <name evidence="1" type="ORF">DXN04_28935</name>
</gene>
<name>A0A3E1NU20_9BACT</name>
<keyword evidence="2" id="KW-1185">Reference proteome</keyword>
<accession>A0A3E1NU20</accession>
<sequence>MTFKDYSDYFELILSRKDEEQPAPYDNPHYLDYTKLNSTRMNRWFKTGNLTPEFTAAIQQIDTFQHWIIITEPWCGDAAHSIPFLEMAGRLNPLIKVTYELRDSEPFRIEQYLTNKGKSIPKLIIRNADNYDLATWGPRPKDCQALYTRLTAEKADFDLVKTEIQKWYNANKGKDLQEEMTVLLQGIRG</sequence>
<reference evidence="1 2" key="1">
    <citation type="submission" date="2018-08" db="EMBL/GenBank/DDBJ databases">
        <title>Chitinophaga sp. K20C18050901, a novel bacterium isolated from forest soil.</title>
        <authorList>
            <person name="Wang C."/>
        </authorList>
    </citation>
    <scope>NUCLEOTIDE SEQUENCE [LARGE SCALE GENOMIC DNA]</scope>
    <source>
        <strain evidence="1 2">K20C18050901</strain>
    </source>
</reference>
<protein>
    <submittedName>
        <fullName evidence="1">Thioredoxin family protein</fullName>
    </submittedName>
</protein>
<dbReference type="AlphaFoldDB" id="A0A3E1NU20"/>
<evidence type="ECO:0000313" key="2">
    <source>
        <dbReference type="Proteomes" id="UP000261174"/>
    </source>
</evidence>
<dbReference type="Gene3D" id="3.40.30.10">
    <property type="entry name" value="Glutaredoxin"/>
    <property type="match status" value="1"/>
</dbReference>